<dbReference type="AlphaFoldDB" id="A0A4Z1HLC0"/>
<comment type="caution">
    <text evidence="1">The sequence shown here is derived from an EMBL/GenBank/DDBJ whole genome shotgun (WGS) entry which is preliminary data.</text>
</comment>
<dbReference type="Proteomes" id="UP000297527">
    <property type="component" value="Unassembled WGS sequence"/>
</dbReference>
<dbReference type="OrthoDB" id="10401845at2759"/>
<name>A0A4Z1HLC0_9HELO</name>
<organism evidence="1 2">
    <name type="scientific">Botryotinia convoluta</name>
    <dbReference type="NCBI Taxonomy" id="54673"/>
    <lineage>
        <taxon>Eukaryota</taxon>
        <taxon>Fungi</taxon>
        <taxon>Dikarya</taxon>
        <taxon>Ascomycota</taxon>
        <taxon>Pezizomycotina</taxon>
        <taxon>Leotiomycetes</taxon>
        <taxon>Helotiales</taxon>
        <taxon>Sclerotiniaceae</taxon>
        <taxon>Botryotinia</taxon>
    </lineage>
</organism>
<dbReference type="EMBL" id="PQXN01000197">
    <property type="protein sequence ID" value="TGO49879.1"/>
    <property type="molecule type" value="Genomic_DNA"/>
</dbReference>
<accession>A0A4Z1HLC0</accession>
<sequence>MCRTIYSLAACGHEFGAGLERCGKYLAWEAEPGQKDASPECSIPGPKPYDVQTYEGDCYDCKRECEMGQNLRMEDRREEAILIKRDVGKAILAAGDAYTGKQI</sequence>
<gene>
    <name evidence="1" type="ORF">BCON_0197g00110</name>
</gene>
<evidence type="ECO:0000313" key="1">
    <source>
        <dbReference type="EMBL" id="TGO49879.1"/>
    </source>
</evidence>
<evidence type="ECO:0000313" key="2">
    <source>
        <dbReference type="Proteomes" id="UP000297527"/>
    </source>
</evidence>
<protein>
    <submittedName>
        <fullName evidence="1">Uncharacterized protein</fullName>
    </submittedName>
</protein>
<reference evidence="1 2" key="1">
    <citation type="submission" date="2017-12" db="EMBL/GenBank/DDBJ databases">
        <title>Comparative genomics of Botrytis spp.</title>
        <authorList>
            <person name="Valero-Jimenez C.A."/>
            <person name="Tapia P."/>
            <person name="Veloso J."/>
            <person name="Silva-Moreno E."/>
            <person name="Staats M."/>
            <person name="Valdes J.H."/>
            <person name="Van Kan J.A.L."/>
        </authorList>
    </citation>
    <scope>NUCLEOTIDE SEQUENCE [LARGE SCALE GENOMIC DNA]</scope>
    <source>
        <strain evidence="1 2">MUCL11595</strain>
    </source>
</reference>
<keyword evidence="2" id="KW-1185">Reference proteome</keyword>
<proteinExistence type="predicted"/>